<dbReference type="OrthoDB" id="266313at2"/>
<dbReference type="Proteomes" id="UP000305267">
    <property type="component" value="Unassembled WGS sequence"/>
</dbReference>
<dbReference type="PROSITE" id="PS50885">
    <property type="entry name" value="HAMP"/>
    <property type="match status" value="1"/>
</dbReference>
<feature type="domain" description="HAMP" evidence="6">
    <location>
        <begin position="246"/>
        <end position="299"/>
    </location>
</feature>
<dbReference type="RefSeq" id="WP_139039056.1">
    <property type="nucleotide sequence ID" value="NZ_VDDA01000020.1"/>
</dbReference>
<dbReference type="InterPro" id="IPR003660">
    <property type="entry name" value="HAMP_dom"/>
</dbReference>
<dbReference type="Gene3D" id="1.10.287.950">
    <property type="entry name" value="Methyl-accepting chemotaxis protein"/>
    <property type="match status" value="1"/>
</dbReference>
<name>A0A5C4LBJ0_9HYPH</name>
<evidence type="ECO:0000259" key="5">
    <source>
        <dbReference type="PROSITE" id="PS50111"/>
    </source>
</evidence>
<dbReference type="Pfam" id="PF00015">
    <property type="entry name" value="MCPsignal"/>
    <property type="match status" value="1"/>
</dbReference>
<dbReference type="GO" id="GO:0007165">
    <property type="term" value="P:signal transduction"/>
    <property type="evidence" value="ECO:0007669"/>
    <property type="project" value="UniProtKB-KW"/>
</dbReference>
<evidence type="ECO:0000259" key="6">
    <source>
        <dbReference type="PROSITE" id="PS50885"/>
    </source>
</evidence>
<dbReference type="GO" id="GO:0016020">
    <property type="term" value="C:membrane"/>
    <property type="evidence" value="ECO:0007669"/>
    <property type="project" value="InterPro"/>
</dbReference>
<dbReference type="CDD" id="cd06225">
    <property type="entry name" value="HAMP"/>
    <property type="match status" value="1"/>
</dbReference>
<feature type="domain" description="Methyl-accepting transducer" evidence="5">
    <location>
        <begin position="338"/>
        <end position="567"/>
    </location>
</feature>
<evidence type="ECO:0000313" key="7">
    <source>
        <dbReference type="EMBL" id="TNC08911.1"/>
    </source>
</evidence>
<organism evidence="7 8">
    <name type="scientific">Methylobacterium terricola</name>
    <dbReference type="NCBI Taxonomy" id="2583531"/>
    <lineage>
        <taxon>Bacteria</taxon>
        <taxon>Pseudomonadati</taxon>
        <taxon>Pseudomonadota</taxon>
        <taxon>Alphaproteobacteria</taxon>
        <taxon>Hyphomicrobiales</taxon>
        <taxon>Methylobacteriaceae</taxon>
        <taxon>Methylobacterium</taxon>
    </lineage>
</organism>
<dbReference type="PANTHER" id="PTHR32089">
    <property type="entry name" value="METHYL-ACCEPTING CHEMOTAXIS PROTEIN MCPB"/>
    <property type="match status" value="1"/>
</dbReference>
<evidence type="ECO:0000256" key="4">
    <source>
        <dbReference type="SAM" id="Phobius"/>
    </source>
</evidence>
<evidence type="ECO:0000256" key="1">
    <source>
        <dbReference type="ARBA" id="ARBA00023224"/>
    </source>
</evidence>
<protein>
    <submittedName>
        <fullName evidence="7">HAMP domain-containing protein</fullName>
    </submittedName>
</protein>
<keyword evidence="8" id="KW-1185">Reference proteome</keyword>
<dbReference type="InterPro" id="IPR004089">
    <property type="entry name" value="MCPsignal_dom"/>
</dbReference>
<dbReference type="PANTHER" id="PTHR32089:SF112">
    <property type="entry name" value="LYSOZYME-LIKE PROTEIN-RELATED"/>
    <property type="match status" value="1"/>
</dbReference>
<keyword evidence="4" id="KW-0472">Membrane</keyword>
<dbReference type="SMART" id="SM00283">
    <property type="entry name" value="MA"/>
    <property type="match status" value="1"/>
</dbReference>
<dbReference type="Pfam" id="PF00672">
    <property type="entry name" value="HAMP"/>
    <property type="match status" value="1"/>
</dbReference>
<evidence type="ECO:0000256" key="3">
    <source>
        <dbReference type="PROSITE-ProRule" id="PRU00284"/>
    </source>
</evidence>
<keyword evidence="4" id="KW-0812">Transmembrane</keyword>
<keyword evidence="4" id="KW-1133">Transmembrane helix</keyword>
<dbReference type="SMART" id="SM00304">
    <property type="entry name" value="HAMP"/>
    <property type="match status" value="1"/>
</dbReference>
<dbReference type="PROSITE" id="PS50111">
    <property type="entry name" value="CHEMOTAXIS_TRANSDUC_2"/>
    <property type="match status" value="1"/>
</dbReference>
<dbReference type="AlphaFoldDB" id="A0A5C4LBJ0"/>
<evidence type="ECO:0000256" key="2">
    <source>
        <dbReference type="ARBA" id="ARBA00029447"/>
    </source>
</evidence>
<proteinExistence type="inferred from homology"/>
<dbReference type="SUPFAM" id="SSF58104">
    <property type="entry name" value="Methyl-accepting chemotaxis protein (MCP) signaling domain"/>
    <property type="match status" value="1"/>
</dbReference>
<dbReference type="Gene3D" id="1.10.8.500">
    <property type="entry name" value="HAMP domain in histidine kinase"/>
    <property type="match status" value="1"/>
</dbReference>
<accession>A0A5C4LBJ0</accession>
<feature type="transmembrane region" description="Helical" evidence="4">
    <location>
        <begin position="221"/>
        <end position="249"/>
    </location>
</feature>
<sequence>MTLRLKGSVMSLARKFVGLCAVSLVSSALLAGAVGLYRHADEQVKAANENRLASMLLADELRQTSDDLTRLSRTYIATGKATYKQQYKDIVDIRAGRKPRPVDYHRIYWDYVAAGEAKPRPDGETVSVDALMDRLGVTGAEKQKLAESVRNSNDLVKVANAAMKLAEGGEPGARDEAIRLVHTDEYHAAKARIMKPIDDFYVMLDARTKQTVADGEGRAQLAFALVLGLLAITIASVVAMAWFACGALVRGYASVGTAMGRIAAGDYAAEVPGTGRRDEVGDMARSLEAFKANLAADLEARHAREREERRTLRRTQTAALADAFEEAVGGIARTVAASATELRATAQGMSQLAGGTAERSATVNQAAHEASANVATVAAAAEELSTSVGEIARQVSDSAALAKASVTEAAQTAELVRTLSQAATRVGDVVAMINGIAGQTNLLALNATIEAARAGEAGRGFAVVAAEVKELATQTAKATEEIASQIGGIQGATRQAVDAIGGIATRIEDLSGISTAIAASIEEQGAATREIVRTISQAAAGTGAVTATITGVADAAGEAGQAAGRVLSVASAVSHEAEHLSMEVTRFLDRIRAA</sequence>
<keyword evidence="1 3" id="KW-0807">Transducer</keyword>
<comment type="similarity">
    <text evidence="2">Belongs to the methyl-accepting chemotaxis (MCP) protein family.</text>
</comment>
<gene>
    <name evidence="7" type="ORF">FF100_28055</name>
</gene>
<comment type="caution">
    <text evidence="7">The sequence shown here is derived from an EMBL/GenBank/DDBJ whole genome shotgun (WGS) entry which is preliminary data.</text>
</comment>
<dbReference type="EMBL" id="VDDA01000020">
    <property type="protein sequence ID" value="TNC08911.1"/>
    <property type="molecule type" value="Genomic_DNA"/>
</dbReference>
<reference evidence="7 8" key="1">
    <citation type="submission" date="2019-06" db="EMBL/GenBank/DDBJ databases">
        <title>Genome of Methylobacterium sp. 17Sr1-39.</title>
        <authorList>
            <person name="Seo T."/>
        </authorList>
    </citation>
    <scope>NUCLEOTIDE SEQUENCE [LARGE SCALE GENOMIC DNA]</scope>
    <source>
        <strain evidence="7 8">17Sr1-39</strain>
    </source>
</reference>
<evidence type="ECO:0000313" key="8">
    <source>
        <dbReference type="Proteomes" id="UP000305267"/>
    </source>
</evidence>